<dbReference type="SMART" id="SM00278">
    <property type="entry name" value="HhH1"/>
    <property type="match status" value="2"/>
</dbReference>
<gene>
    <name evidence="4" type="ORF">H0A62_08865</name>
</gene>
<evidence type="ECO:0000256" key="1">
    <source>
        <dbReference type="SAM" id="MobiDB-lite"/>
    </source>
</evidence>
<dbReference type="EMBL" id="JACCEV010000002">
    <property type="protein sequence ID" value="NYT85711.1"/>
    <property type="molecule type" value="Genomic_DNA"/>
</dbReference>
<dbReference type="InterPro" id="IPR003583">
    <property type="entry name" value="Hlx-hairpin-Hlx_DNA-bd_motif"/>
</dbReference>
<dbReference type="Pfam" id="PF12836">
    <property type="entry name" value="HHH_3"/>
    <property type="match status" value="1"/>
</dbReference>
<dbReference type="AlphaFoldDB" id="A0A853GTY1"/>
<evidence type="ECO:0000259" key="3">
    <source>
        <dbReference type="SMART" id="SM00278"/>
    </source>
</evidence>
<dbReference type="SUPFAM" id="SSF47781">
    <property type="entry name" value="RuvA domain 2-like"/>
    <property type="match status" value="1"/>
</dbReference>
<sequence>MTVLFHTRRLLMNPFTESTVARPLAEGVCSRFNGAATAMRRRKRRALLGLTLGVLTGLALPAGVHALDVNTATQEQLLGVRGIGPKTAKIIIEERSRAGRYDSLEDLSDRVKGIGPKKAAALQAAGLTAGASLSQPKNPSTPKTRPK</sequence>
<dbReference type="Proteomes" id="UP000554144">
    <property type="component" value="Unassembled WGS sequence"/>
</dbReference>
<feature type="compositionally biased region" description="Polar residues" evidence="1">
    <location>
        <begin position="136"/>
        <end position="147"/>
    </location>
</feature>
<keyword evidence="2" id="KW-1133">Transmembrane helix</keyword>
<feature type="region of interest" description="Disordered" evidence="1">
    <location>
        <begin position="126"/>
        <end position="147"/>
    </location>
</feature>
<evidence type="ECO:0000313" key="5">
    <source>
        <dbReference type="Proteomes" id="UP000554144"/>
    </source>
</evidence>
<dbReference type="PANTHER" id="PTHR21180:SF32">
    <property type="entry name" value="ENDONUCLEASE_EXONUCLEASE_PHOSPHATASE FAMILY DOMAIN-CONTAINING PROTEIN 1"/>
    <property type="match status" value="1"/>
</dbReference>
<keyword evidence="2" id="KW-0472">Membrane</keyword>
<evidence type="ECO:0000313" key="4">
    <source>
        <dbReference type="EMBL" id="NYT85711.1"/>
    </source>
</evidence>
<dbReference type="PANTHER" id="PTHR21180">
    <property type="entry name" value="ENDONUCLEASE/EXONUCLEASE/PHOSPHATASE FAMILY DOMAIN-CONTAINING PROTEIN 1"/>
    <property type="match status" value="1"/>
</dbReference>
<feature type="domain" description="Helix-hairpin-helix DNA-binding motif class 1" evidence="3">
    <location>
        <begin position="105"/>
        <end position="125"/>
    </location>
</feature>
<proteinExistence type="predicted"/>
<keyword evidence="2" id="KW-0812">Transmembrane</keyword>
<reference evidence="4 5" key="1">
    <citation type="submission" date="2020-07" db="EMBL/GenBank/DDBJ databases">
        <title>Taxonomic revisions and descriptions of new bacterial species based on genomic comparisons in the high-G+C-content subgroup of the family Alcaligenaceae.</title>
        <authorList>
            <person name="Szabo A."/>
            <person name="Felfoldi T."/>
        </authorList>
    </citation>
    <scope>NUCLEOTIDE SEQUENCE [LARGE SCALE GENOMIC DNA]</scope>
    <source>
        <strain evidence="4 5">DSM 25667</strain>
    </source>
</reference>
<dbReference type="GO" id="GO:0003677">
    <property type="term" value="F:DNA binding"/>
    <property type="evidence" value="ECO:0007669"/>
    <property type="project" value="InterPro"/>
</dbReference>
<feature type="transmembrane region" description="Helical" evidence="2">
    <location>
        <begin position="46"/>
        <end position="67"/>
    </location>
</feature>
<protein>
    <submittedName>
        <fullName evidence="4">Helix-hairpin-helix domain-containing protein</fullName>
    </submittedName>
</protein>
<name>A0A853GTY1_9BURK</name>
<dbReference type="OrthoDB" id="8687931at2"/>
<organism evidence="4 5">
    <name type="scientific">Pollutimonas harenae</name>
    <dbReference type="NCBI Taxonomy" id="657015"/>
    <lineage>
        <taxon>Bacteria</taxon>
        <taxon>Pseudomonadati</taxon>
        <taxon>Pseudomonadota</taxon>
        <taxon>Betaproteobacteria</taxon>
        <taxon>Burkholderiales</taxon>
        <taxon>Alcaligenaceae</taxon>
        <taxon>Pollutimonas</taxon>
    </lineage>
</organism>
<evidence type="ECO:0000256" key="2">
    <source>
        <dbReference type="SAM" id="Phobius"/>
    </source>
</evidence>
<accession>A0A853GTY1</accession>
<dbReference type="InterPro" id="IPR051675">
    <property type="entry name" value="Endo/Exo/Phosphatase_dom_1"/>
</dbReference>
<comment type="caution">
    <text evidence="4">The sequence shown here is derived from an EMBL/GenBank/DDBJ whole genome shotgun (WGS) entry which is preliminary data.</text>
</comment>
<feature type="compositionally biased region" description="Low complexity" evidence="1">
    <location>
        <begin position="126"/>
        <end position="135"/>
    </location>
</feature>
<dbReference type="InterPro" id="IPR010994">
    <property type="entry name" value="RuvA_2-like"/>
</dbReference>
<feature type="domain" description="Helix-hairpin-helix DNA-binding motif class 1" evidence="3">
    <location>
        <begin position="75"/>
        <end position="94"/>
    </location>
</feature>
<dbReference type="GO" id="GO:0006281">
    <property type="term" value="P:DNA repair"/>
    <property type="evidence" value="ECO:0007669"/>
    <property type="project" value="InterPro"/>
</dbReference>
<dbReference type="Gene3D" id="1.10.150.280">
    <property type="entry name" value="AF1531-like domain"/>
    <property type="match status" value="1"/>
</dbReference>
<keyword evidence="5" id="KW-1185">Reference proteome</keyword>